<name>A0A4R8MX20_LEPME</name>
<evidence type="ECO:0000313" key="2">
    <source>
        <dbReference type="Proteomes" id="UP000294684"/>
    </source>
</evidence>
<comment type="caution">
    <text evidence="1">The sequence shown here is derived from an EMBL/GenBank/DDBJ whole genome shotgun (WGS) entry which is preliminary data.</text>
</comment>
<dbReference type="EMBL" id="SORO01000001">
    <property type="protein sequence ID" value="TDY72307.1"/>
    <property type="molecule type" value="Genomic_DNA"/>
</dbReference>
<sequence>MGFKGKWVSLIRRAEFSLKRELGSEVGYSAGDFWVSYLILKTDTERSQLSFANEFLRKPSVKSK</sequence>
<organism evidence="1 2">
    <name type="scientific">Leptospira meyeri</name>
    <dbReference type="NCBI Taxonomy" id="29508"/>
    <lineage>
        <taxon>Bacteria</taxon>
        <taxon>Pseudomonadati</taxon>
        <taxon>Spirochaetota</taxon>
        <taxon>Spirochaetia</taxon>
        <taxon>Leptospirales</taxon>
        <taxon>Leptospiraceae</taxon>
        <taxon>Leptospira</taxon>
    </lineage>
</organism>
<dbReference type="AlphaFoldDB" id="A0A4R8MX20"/>
<proteinExistence type="predicted"/>
<gene>
    <name evidence="1" type="ORF">CLV96_1298</name>
</gene>
<dbReference type="Proteomes" id="UP000294684">
    <property type="component" value="Unassembled WGS sequence"/>
</dbReference>
<keyword evidence="2" id="KW-1185">Reference proteome</keyword>
<evidence type="ECO:0000313" key="1">
    <source>
        <dbReference type="EMBL" id="TDY72307.1"/>
    </source>
</evidence>
<accession>A0A4R8MX20</accession>
<reference evidence="1 2" key="1">
    <citation type="submission" date="2019-03" db="EMBL/GenBank/DDBJ databases">
        <title>Genomic Encyclopedia of Archaeal and Bacterial Type Strains, Phase II (KMG-II): from individual species to whole genera.</title>
        <authorList>
            <person name="Goeker M."/>
        </authorList>
    </citation>
    <scope>NUCLEOTIDE SEQUENCE [LARGE SCALE GENOMIC DNA]</scope>
    <source>
        <strain evidence="1 2">DSM 21537</strain>
    </source>
</reference>
<protein>
    <submittedName>
        <fullName evidence="1">Uncharacterized protein</fullName>
    </submittedName>
</protein>